<dbReference type="PANTHER" id="PTHR45728">
    <property type="entry name" value="ACETYL-COA CARBOXYLASE, ISOFORM A"/>
    <property type="match status" value="1"/>
</dbReference>
<dbReference type="InterPro" id="IPR034733">
    <property type="entry name" value="AcCoA_carboxyl_beta"/>
</dbReference>
<feature type="domain" description="CoA carboxyltransferase C-terminal" evidence="2">
    <location>
        <begin position="682"/>
        <end position="1001"/>
    </location>
</feature>
<dbReference type="Gene3D" id="3.90.226.10">
    <property type="entry name" value="2-enoyl-CoA Hydratase, Chain A, domain 1"/>
    <property type="match status" value="2"/>
</dbReference>
<gene>
    <name evidence="3" type="ORF">PPYR1160_LOCUS7537</name>
</gene>
<accession>A0A7R9U8E4</accession>
<sequence length="1111" mass="122309">MAAIADFSGLRENIAMILSRIDTSAANGADSTEGLNAVHILVLGYGGLSLDAAKDDASLSEMLQSVCVENAELLKTYNIRRVTFMVPPLPKTAPSQAAPNVTAYRNVGIFTYRTALECSEDIMSRHIEPPLAYHLLLPRLSNYKVRPVPHESSQAVHVYEAVPADASLKTPPRFFARAVSFCEGLSAAVIEHMFVECISAFDIIGGAFRSSKEVSGNHIFINLVAPQSVLSTLDLEEIVRGIAERYSEKFQALRVSEVELKVTVRLSEESDPVPLWLIISNPTGLVLKLDTYVQVKEGLSTVFRGVGGRKGELEGVDVHAPYPISRPLDAVRARAIRSTGTLYVYDWLEIFEAAVDAAWDNFEALRPHIAIRRPRRLIESVELVVRSKSAGDGAPWTADDMGDLQIHEISRPPAQNDVGMVAWLVTLFTPEAPGGRQMVVIANDITHSVGSFGTREDAVFYLASELARKRLLPRLYLAANSGARIGMAESIQKKFKIAWTKEGDPTSGFRYLYLAPADYEAARQRSAVKAELMLEDGEVRFRITDIIGEERDLGVENLMGSGRIAGETSRAYNEIFTLTLVVGRTVGIGAYLVRLGQRTIQSKGDAPIILTGYQALNKLMGKAIYTSNDQLGGPSIMHPNGVTHLLAANHKEAVVKAVEWLGFVPTIRFGPLPCIDVTGADTIDRGIGFHPEKSTPYDPRYLIAGCTSHIDGSWISGLFDKDSFVESLDGWAKTVVVGRARLGGVPVGVVMTEGRTTEALKPADPADEKDIERKVPQAGGVWFPDSAFKTAQGIKDFNGEDLPLFVIANWRGFSGGQRDMFEEVLKYGSYIVDALVEYKQPVFVYIPPFAELRGGAWVVIDSTINSGCMEMYADSDARGGVLEPNGAAEIKFKRKHQLTAMHRCDETLQKLDVDLAAAELEDAKGSQAAAIRAQIKAREEQLAGIYEQIAVAFADLHDTPGRMAAKSVIRAEVPWQTARTYFYWRLRRRIAEFSVCRRLHCAQNGRKTLTPELRKTLDYSVLLPAVKDFFIGSGNADSSWEDDRGFLLWNREKASEIEAFIASERSRCVAKEVVEKLGECNEAVLDFLVTELGKLSSDKRRVMKEALLKSL</sequence>
<dbReference type="AlphaFoldDB" id="A0A7R9U8E4"/>
<dbReference type="Pfam" id="PF08326">
    <property type="entry name" value="ACC_central"/>
    <property type="match status" value="1"/>
</dbReference>
<dbReference type="GO" id="GO:0006633">
    <property type="term" value="P:fatty acid biosynthetic process"/>
    <property type="evidence" value="ECO:0007669"/>
    <property type="project" value="InterPro"/>
</dbReference>
<dbReference type="InterPro" id="IPR011763">
    <property type="entry name" value="COA_CT_C"/>
</dbReference>
<evidence type="ECO:0008006" key="4">
    <source>
        <dbReference type="Google" id="ProtNLM"/>
    </source>
</evidence>
<name>A0A7R9U8E4_9STRA</name>
<dbReference type="InterPro" id="IPR049076">
    <property type="entry name" value="ACCA"/>
</dbReference>
<dbReference type="PROSITE" id="PS50980">
    <property type="entry name" value="COA_CT_NTER"/>
    <property type="match status" value="1"/>
</dbReference>
<protein>
    <recommendedName>
        <fullName evidence="4">Acetyl-CoA carboxylase</fullName>
    </recommendedName>
</protein>
<evidence type="ECO:0000313" key="3">
    <source>
        <dbReference type="EMBL" id="CAD8258036.1"/>
    </source>
</evidence>
<dbReference type="EMBL" id="HBEA01009788">
    <property type="protein sequence ID" value="CAD8258036.1"/>
    <property type="molecule type" value="Transcribed_RNA"/>
</dbReference>
<evidence type="ECO:0000259" key="1">
    <source>
        <dbReference type="PROSITE" id="PS50980"/>
    </source>
</evidence>
<dbReference type="FunFam" id="2.40.460.10:FF:000001">
    <property type="entry name" value="Acetyl-CoA carboxylase 1"/>
    <property type="match status" value="1"/>
</dbReference>
<reference evidence="3" key="1">
    <citation type="submission" date="2021-01" db="EMBL/GenBank/DDBJ databases">
        <authorList>
            <person name="Corre E."/>
            <person name="Pelletier E."/>
            <person name="Niang G."/>
            <person name="Scheremetjew M."/>
            <person name="Finn R."/>
            <person name="Kale V."/>
            <person name="Holt S."/>
            <person name="Cochrane G."/>
            <person name="Meng A."/>
            <person name="Brown T."/>
            <person name="Cohen L."/>
        </authorList>
    </citation>
    <scope>NUCLEOTIDE SEQUENCE</scope>
    <source>
        <strain evidence="3">CCMP2078</strain>
    </source>
</reference>
<evidence type="ECO:0000259" key="2">
    <source>
        <dbReference type="PROSITE" id="PS50989"/>
    </source>
</evidence>
<feature type="domain" description="CoA carboxyltransferase N-terminal" evidence="1">
    <location>
        <begin position="344"/>
        <end position="676"/>
    </location>
</feature>
<dbReference type="InterPro" id="IPR029045">
    <property type="entry name" value="ClpP/crotonase-like_dom_sf"/>
</dbReference>
<dbReference type="GO" id="GO:0005524">
    <property type="term" value="F:ATP binding"/>
    <property type="evidence" value="ECO:0007669"/>
    <property type="project" value="InterPro"/>
</dbReference>
<dbReference type="Gene3D" id="2.40.460.10">
    <property type="entry name" value="Biotin dependent carboxylase carboxyltransferase"/>
    <property type="match status" value="1"/>
</dbReference>
<dbReference type="PANTHER" id="PTHR45728:SF3">
    <property type="entry name" value="ACETYL-COA CARBOXYLASE"/>
    <property type="match status" value="1"/>
</dbReference>
<proteinExistence type="predicted"/>
<dbReference type="PROSITE" id="PS50989">
    <property type="entry name" value="COA_CT_CTER"/>
    <property type="match status" value="1"/>
</dbReference>
<dbReference type="InterPro" id="IPR013537">
    <property type="entry name" value="AcCoA_COase_cen"/>
</dbReference>
<dbReference type="Pfam" id="PF01039">
    <property type="entry name" value="Carboxyl_trans"/>
    <property type="match status" value="1"/>
</dbReference>
<dbReference type="FunFam" id="3.90.226.10:FF:000010">
    <property type="entry name" value="acetyl-CoA carboxylase isoform X2"/>
    <property type="match status" value="1"/>
</dbReference>
<dbReference type="SUPFAM" id="SSF52096">
    <property type="entry name" value="ClpP/crotonase"/>
    <property type="match status" value="2"/>
</dbReference>
<dbReference type="InterPro" id="IPR011762">
    <property type="entry name" value="COA_CT_N"/>
</dbReference>
<dbReference type="GO" id="GO:0003989">
    <property type="term" value="F:acetyl-CoA carboxylase activity"/>
    <property type="evidence" value="ECO:0007669"/>
    <property type="project" value="InterPro"/>
</dbReference>
<organism evidence="3">
    <name type="scientific">Pinguiococcus pyrenoidosus</name>
    <dbReference type="NCBI Taxonomy" id="172671"/>
    <lineage>
        <taxon>Eukaryota</taxon>
        <taxon>Sar</taxon>
        <taxon>Stramenopiles</taxon>
        <taxon>Ochrophyta</taxon>
        <taxon>Pinguiophyceae</taxon>
        <taxon>Pinguiochrysidales</taxon>
        <taxon>Pinguiochrysidaceae</taxon>
        <taxon>Pinguiococcus</taxon>
    </lineage>
</organism>